<dbReference type="STRING" id="1314674.A0A0D7BH75"/>
<name>A0A0D7BH75_9AGAR</name>
<accession>A0A0D7BH75</accession>
<reference evidence="3 4" key="1">
    <citation type="journal article" date="2015" name="Fungal Genet. Biol.">
        <title>Evolution of novel wood decay mechanisms in Agaricales revealed by the genome sequences of Fistulina hepatica and Cylindrobasidium torrendii.</title>
        <authorList>
            <person name="Floudas D."/>
            <person name="Held B.W."/>
            <person name="Riley R."/>
            <person name="Nagy L.G."/>
            <person name="Koehler G."/>
            <person name="Ransdell A.S."/>
            <person name="Younus H."/>
            <person name="Chow J."/>
            <person name="Chiniquy J."/>
            <person name="Lipzen A."/>
            <person name="Tritt A."/>
            <person name="Sun H."/>
            <person name="Haridas S."/>
            <person name="LaButti K."/>
            <person name="Ohm R.A."/>
            <person name="Kues U."/>
            <person name="Blanchette R.A."/>
            <person name="Grigoriev I.V."/>
            <person name="Minto R.E."/>
            <person name="Hibbett D.S."/>
        </authorList>
    </citation>
    <scope>NUCLEOTIDE SEQUENCE [LARGE SCALE GENOMIC DNA]</scope>
    <source>
        <strain evidence="3 4">FP15055 ss-10</strain>
    </source>
</reference>
<feature type="compositionally biased region" description="Low complexity" evidence="2">
    <location>
        <begin position="735"/>
        <end position="748"/>
    </location>
</feature>
<dbReference type="AlphaFoldDB" id="A0A0D7BH75"/>
<keyword evidence="1" id="KW-0175">Coiled coil</keyword>
<feature type="coiled-coil region" evidence="1">
    <location>
        <begin position="685"/>
        <end position="712"/>
    </location>
</feature>
<gene>
    <name evidence="3" type="ORF">CYLTODRAFT_350392</name>
</gene>
<evidence type="ECO:0000313" key="4">
    <source>
        <dbReference type="Proteomes" id="UP000054007"/>
    </source>
</evidence>
<evidence type="ECO:0000256" key="1">
    <source>
        <dbReference type="SAM" id="Coils"/>
    </source>
</evidence>
<dbReference type="Proteomes" id="UP000054007">
    <property type="component" value="Unassembled WGS sequence"/>
</dbReference>
<feature type="region of interest" description="Disordered" evidence="2">
    <location>
        <begin position="727"/>
        <end position="748"/>
    </location>
</feature>
<keyword evidence="4" id="KW-1185">Reference proteome</keyword>
<feature type="non-terminal residue" evidence="3">
    <location>
        <position position="748"/>
    </location>
</feature>
<dbReference type="EMBL" id="KN880492">
    <property type="protein sequence ID" value="KIY68996.1"/>
    <property type="molecule type" value="Genomic_DNA"/>
</dbReference>
<proteinExistence type="predicted"/>
<sequence>MFVRQDREERGRGLRHFAYAPDVFKFAHIAAMMSPRCYKFISKFIPLPTIRTLQIKRSKELSDLPVGILPRCFALASEYLKTLSWDGPVGLACDDTKLHAAFRPHWDKDRESYVILGHAGQVLELKDPDEFEALLAQNKFVKATKVRTWSIMICLPKITAIVVAAKGITESNTGEELMPMTLDVLKGLWSMGILVCSSATDGAKPERNCGRLLAQHKTSTHDVVIHHPGLGRQDIHINIPLIDGHPLAILQDCKHLSKTSRNQLFSGARLLVFPQHVVMYSQLLDIATSGGPLFMSDVVNTDRQDDPAATRTHSGHTIAWLAENRDGRYTGLIVYLFMFGEAIDAVQNRAISHYARVVMLLRLKYFVELWKLFLEQADYPVHLYFISPDAADILDIYINGLLELIIIYRDFFPGTPLLPWKLQTEVLEHLFGVCRSIVKDFTMHDFHAIIPKAMLQLREASITKEEPDGRDRASGYSHTYNDARDINLAALRAFPTNEHLNRASTEAYTQAENAFEILGLSATALGASASHFPPITSWWTRDDDIANGLPPLEESDEEDEPSTLDLQGALEEIEDARGHVERVEEVIMEHRCAAVALAVDDHIKISSLPSLESTQLLDAWTDDAAYLSTFMNSLPAPSPLPANPPMPDSLRLGCATVQSLVNIRMENQTRQADTGVRQQVDGEWLQRGDSEKHKLERRLRDIAREHETIKRVGTGTLRKILWTEHEPTSPATGHAANAKVAASQVAKK</sequence>
<protein>
    <submittedName>
        <fullName evidence="3">Uncharacterized protein</fullName>
    </submittedName>
</protein>
<evidence type="ECO:0000256" key="2">
    <source>
        <dbReference type="SAM" id="MobiDB-lite"/>
    </source>
</evidence>
<organism evidence="3 4">
    <name type="scientific">Cylindrobasidium torrendii FP15055 ss-10</name>
    <dbReference type="NCBI Taxonomy" id="1314674"/>
    <lineage>
        <taxon>Eukaryota</taxon>
        <taxon>Fungi</taxon>
        <taxon>Dikarya</taxon>
        <taxon>Basidiomycota</taxon>
        <taxon>Agaricomycotina</taxon>
        <taxon>Agaricomycetes</taxon>
        <taxon>Agaricomycetidae</taxon>
        <taxon>Agaricales</taxon>
        <taxon>Marasmiineae</taxon>
        <taxon>Physalacriaceae</taxon>
        <taxon>Cylindrobasidium</taxon>
    </lineage>
</organism>
<evidence type="ECO:0000313" key="3">
    <source>
        <dbReference type="EMBL" id="KIY68996.1"/>
    </source>
</evidence>
<dbReference type="OrthoDB" id="3268677at2759"/>